<evidence type="ECO:0000313" key="16">
    <source>
        <dbReference type="Proteomes" id="UP000278085"/>
    </source>
</evidence>
<reference evidence="15 16" key="1">
    <citation type="submission" date="2018-12" db="EMBL/GenBank/DDBJ databases">
        <authorList>
            <person name="Yang E."/>
        </authorList>
    </citation>
    <scope>NUCLEOTIDE SEQUENCE [LARGE SCALE GENOMIC DNA]</scope>
    <source>
        <strain evidence="15 16">SOD</strain>
    </source>
</reference>
<comment type="caution">
    <text evidence="15">The sequence shown here is derived from an EMBL/GenBank/DDBJ whole genome shotgun (WGS) entry which is preliminary data.</text>
</comment>
<dbReference type="Gene3D" id="2.60.40.3470">
    <property type="match status" value="1"/>
</dbReference>
<dbReference type="InterPro" id="IPR004846">
    <property type="entry name" value="T2SS/T3SS_dom"/>
</dbReference>
<evidence type="ECO:0000256" key="3">
    <source>
        <dbReference type="ARBA" id="ARBA00014124"/>
    </source>
</evidence>
<dbReference type="EMBL" id="RXLQ01000026">
    <property type="protein sequence ID" value="RSZ55408.1"/>
    <property type="molecule type" value="Genomic_DNA"/>
</dbReference>
<dbReference type="Proteomes" id="UP000278085">
    <property type="component" value="Unassembled WGS sequence"/>
</dbReference>
<dbReference type="PROSITE" id="PS00875">
    <property type="entry name" value="T2SP_D"/>
    <property type="match status" value="1"/>
</dbReference>
<accession>A0A430HCZ0</accession>
<dbReference type="GO" id="GO:0009306">
    <property type="term" value="P:protein secretion"/>
    <property type="evidence" value="ECO:0007669"/>
    <property type="project" value="InterPro"/>
</dbReference>
<evidence type="ECO:0000256" key="9">
    <source>
        <dbReference type="ARBA" id="ARBA00023287"/>
    </source>
</evidence>
<keyword evidence="8" id="KW-0998">Cell outer membrane</keyword>
<evidence type="ECO:0000256" key="5">
    <source>
        <dbReference type="ARBA" id="ARBA00022729"/>
    </source>
</evidence>
<keyword evidence="16" id="KW-1185">Reference proteome</keyword>
<evidence type="ECO:0000256" key="8">
    <source>
        <dbReference type="ARBA" id="ARBA00023237"/>
    </source>
</evidence>
<evidence type="ECO:0000256" key="1">
    <source>
        <dbReference type="ARBA" id="ARBA00004442"/>
    </source>
</evidence>
<feature type="compositionally biased region" description="Basic and acidic residues" evidence="13">
    <location>
        <begin position="430"/>
        <end position="439"/>
    </location>
</feature>
<gene>
    <name evidence="15" type="ORF">EJB06_29410</name>
</gene>
<comment type="subunit">
    <text evidence="11">Homododecamer. Tetramer of trimer.</text>
</comment>
<feature type="region of interest" description="Disordered" evidence="13">
    <location>
        <begin position="427"/>
        <end position="446"/>
    </location>
</feature>
<dbReference type="Gene3D" id="3.30.1370.130">
    <property type="match status" value="1"/>
</dbReference>
<dbReference type="SMART" id="SM00965">
    <property type="entry name" value="STN"/>
    <property type="match status" value="1"/>
</dbReference>
<comment type="function">
    <text evidence="10">Required for type IV pilus biogenesis and competence. Could function as a pore for exit of the pilus but also as a channel for entry of heme and antimicrobial agents and uptake of transforming DNA.</text>
</comment>
<evidence type="ECO:0000313" key="15">
    <source>
        <dbReference type="EMBL" id="RSZ55408.1"/>
    </source>
</evidence>
<evidence type="ECO:0000256" key="11">
    <source>
        <dbReference type="ARBA" id="ARBA00025897"/>
    </source>
</evidence>
<dbReference type="InterPro" id="IPR051808">
    <property type="entry name" value="Type_IV_pilus_biogenesis"/>
</dbReference>
<dbReference type="Pfam" id="PF11741">
    <property type="entry name" value="AMIN"/>
    <property type="match status" value="2"/>
</dbReference>
<dbReference type="PRINTS" id="PR00811">
    <property type="entry name" value="BCTERIALGSPD"/>
</dbReference>
<evidence type="ECO:0000256" key="12">
    <source>
        <dbReference type="RuleBase" id="RU004004"/>
    </source>
</evidence>
<dbReference type="InterPro" id="IPR013355">
    <property type="entry name" value="Pilus_4_PilQ"/>
</dbReference>
<proteinExistence type="inferred from homology"/>
<dbReference type="InterPro" id="IPR004845">
    <property type="entry name" value="T2SS_GspD_CS"/>
</dbReference>
<dbReference type="GO" id="GO:0030420">
    <property type="term" value="P:establishment of competence for transformation"/>
    <property type="evidence" value="ECO:0007669"/>
    <property type="project" value="UniProtKB-KW"/>
</dbReference>
<dbReference type="InterPro" id="IPR038591">
    <property type="entry name" value="NolW-like_sf"/>
</dbReference>
<comment type="similarity">
    <text evidence="2">Belongs to the bacterial secretin family. PilQ subfamily.</text>
</comment>
<evidence type="ECO:0000259" key="14">
    <source>
        <dbReference type="SMART" id="SM00965"/>
    </source>
</evidence>
<evidence type="ECO:0000256" key="13">
    <source>
        <dbReference type="SAM" id="MobiDB-lite"/>
    </source>
</evidence>
<evidence type="ECO:0000256" key="2">
    <source>
        <dbReference type="ARBA" id="ARBA00006304"/>
    </source>
</evidence>
<dbReference type="InterPro" id="IPR021731">
    <property type="entry name" value="AMIN_dom"/>
</dbReference>
<dbReference type="PANTHER" id="PTHR30604">
    <property type="entry name" value="PROTEIN TRANSPORT PROTEIN HOFQ"/>
    <property type="match status" value="1"/>
</dbReference>
<dbReference type="Gene3D" id="2.60.40.3500">
    <property type="match status" value="1"/>
</dbReference>
<dbReference type="GO" id="GO:0009279">
    <property type="term" value="C:cell outer membrane"/>
    <property type="evidence" value="ECO:0007669"/>
    <property type="project" value="UniProtKB-SubCell"/>
</dbReference>
<feature type="domain" description="Secretin/TonB short N-terminal" evidence="14">
    <location>
        <begin position="333"/>
        <end position="381"/>
    </location>
</feature>
<evidence type="ECO:0000256" key="6">
    <source>
        <dbReference type="ARBA" id="ARBA00022927"/>
    </source>
</evidence>
<organism evidence="15 16">
    <name type="scientific">Massilia atriviolacea</name>
    <dbReference type="NCBI Taxonomy" id="2495579"/>
    <lineage>
        <taxon>Bacteria</taxon>
        <taxon>Pseudomonadati</taxon>
        <taxon>Pseudomonadota</taxon>
        <taxon>Betaproteobacteria</taxon>
        <taxon>Burkholderiales</taxon>
        <taxon>Oxalobacteraceae</taxon>
        <taxon>Telluria group</taxon>
        <taxon>Massilia</taxon>
    </lineage>
</organism>
<keyword evidence="6" id="KW-0653">Protein transport</keyword>
<name>A0A430HCZ0_9BURK</name>
<dbReference type="InterPro" id="IPR011662">
    <property type="entry name" value="Secretin/TonB_short_N"/>
</dbReference>
<dbReference type="AlphaFoldDB" id="A0A430HCZ0"/>
<evidence type="ECO:0000256" key="4">
    <source>
        <dbReference type="ARBA" id="ARBA00022448"/>
    </source>
</evidence>
<dbReference type="OrthoDB" id="9779724at2"/>
<dbReference type="PANTHER" id="PTHR30604:SF1">
    <property type="entry name" value="DNA UTILIZATION PROTEIN HOFQ"/>
    <property type="match status" value="1"/>
</dbReference>
<evidence type="ECO:0000256" key="7">
    <source>
        <dbReference type="ARBA" id="ARBA00023136"/>
    </source>
</evidence>
<dbReference type="Pfam" id="PF00263">
    <property type="entry name" value="Secretin"/>
    <property type="match status" value="1"/>
</dbReference>
<dbReference type="Gene3D" id="3.30.1370.120">
    <property type="match status" value="1"/>
</dbReference>
<keyword evidence="9" id="KW-0178">Competence</keyword>
<dbReference type="InterPro" id="IPR005644">
    <property type="entry name" value="NolW-like"/>
</dbReference>
<dbReference type="Pfam" id="PF03958">
    <property type="entry name" value="Secretin_N"/>
    <property type="match status" value="1"/>
</dbReference>
<dbReference type="InterPro" id="IPR001775">
    <property type="entry name" value="GspD/PilQ"/>
</dbReference>
<keyword evidence="5" id="KW-0732">Signal</keyword>
<protein>
    <recommendedName>
        <fullName evidence="3">Type IV pilus biogenesis and competence protein PilQ</fullName>
    </recommendedName>
</protein>
<evidence type="ECO:0000256" key="10">
    <source>
        <dbReference type="ARBA" id="ARBA00024678"/>
    </source>
</evidence>
<comment type="subcellular location">
    <subcellularLocation>
        <location evidence="1 12">Cell outer membrane</location>
    </subcellularLocation>
</comment>
<dbReference type="NCBIfam" id="TIGR02515">
    <property type="entry name" value="IV_pilus_PilQ"/>
    <property type="match status" value="1"/>
</dbReference>
<keyword evidence="7" id="KW-0472">Membrane</keyword>
<sequence>MDRTPHQARVAGTQGEEMIALRMNGAALMGTVIRMGALLALAFGASNAMAQDNAIESITANQQGSNVVVNVAMKNAPTKLPIGFSITNPTRIALDFGATVNATGKTAQDVNLADVRGINVVQAGARTRLVLNLKRPLNYATAIDGKSIIVTIDGSGGVAQAVDSAGQPVLNGVSSTSAPLPPPAGAKRQVLRDLDFRRGANGEGRVVVDLPNSQVAVDVRQVGNTVVVDFMKTGLPETLRRRLDVTDFGTPVSQITTVSQGDNVRMTVEARGLWEQTVYQSDTQLVIDVKPIKEDVNKLTQGTQGYRGEKISFNFQNVEVRAALQAIADISGLNIITSDSVSGNLTLRLKEVPWDQALDVVLQAKGLDMRKNGSVLWIAPKDELLTKEKLELEQRAQIADLEPLKSEIFQLNYQKADAFRTVFGINPDGSQKDDSDSNRSRVLSKRGSAVIDPRTNQLFITDIASKLEDLRKLIQKTDVASKQVLIEARLVEANDGFSRNLGAKIGFADLRTLRGGDSGYKVRGNERIAIGGNLVGIGQVTGQTPDTGNGYTNTTMLNLPAANINGNPAATLAASLFSAASNRFLNLELSALEADGKGKIISSPRVVTEDKNVAVIEQGIELPYEKATSSGATSIEWKKANLRLEVTPQITPDGNVVLEVNVNKDSKGDETRAGFAINTQHVQTKVMVENGGTVVLGGIYQQAETNNVTKVPLLGDLPVLGHLFKSTARTSTKTELLVFITPKIVADRLSTR</sequence>
<keyword evidence="4 12" id="KW-0813">Transport</keyword>